<name>A0A1B0BJT9_9MUSC</name>
<dbReference type="EMBL" id="JXJN01015569">
    <property type="status" value="NOT_ANNOTATED_CDS"/>
    <property type="molecule type" value="Genomic_DNA"/>
</dbReference>
<evidence type="ECO:0000313" key="1">
    <source>
        <dbReference type="EnsemblMetazoa" id="GPPI032396-PA"/>
    </source>
</evidence>
<evidence type="ECO:0000313" key="2">
    <source>
        <dbReference type="Proteomes" id="UP000092460"/>
    </source>
</evidence>
<accession>A0A1B0BJT9</accession>
<sequence length="95" mass="10903">MIMAAVRFVSCATFNEIKINYTKFIVVFCCEFAQMYANIQTLNNICSIRGIACNNYARNIPICIEHFPVSFIREDECIKCIADDVLPQRNAIKIE</sequence>
<reference evidence="2" key="1">
    <citation type="submission" date="2015-01" db="EMBL/GenBank/DDBJ databases">
        <authorList>
            <person name="Aksoy S."/>
            <person name="Warren W."/>
            <person name="Wilson R.K."/>
        </authorList>
    </citation>
    <scope>NUCLEOTIDE SEQUENCE [LARGE SCALE GENOMIC DNA]</scope>
    <source>
        <strain evidence="2">IAEA</strain>
    </source>
</reference>
<protein>
    <submittedName>
        <fullName evidence="1">Uncharacterized protein</fullName>
    </submittedName>
</protein>
<dbReference type="VEuPathDB" id="VectorBase:GPPI032396"/>
<dbReference type="Proteomes" id="UP000092460">
    <property type="component" value="Unassembled WGS sequence"/>
</dbReference>
<dbReference type="EnsemblMetazoa" id="GPPI032396-RA">
    <property type="protein sequence ID" value="GPPI032396-PA"/>
    <property type="gene ID" value="GPPI032396"/>
</dbReference>
<reference evidence="1" key="2">
    <citation type="submission" date="2020-05" db="UniProtKB">
        <authorList>
            <consortium name="EnsemblMetazoa"/>
        </authorList>
    </citation>
    <scope>IDENTIFICATION</scope>
    <source>
        <strain evidence="1">IAEA</strain>
    </source>
</reference>
<keyword evidence="2" id="KW-1185">Reference proteome</keyword>
<proteinExistence type="predicted"/>
<organism evidence="1 2">
    <name type="scientific">Glossina palpalis gambiensis</name>
    <dbReference type="NCBI Taxonomy" id="67801"/>
    <lineage>
        <taxon>Eukaryota</taxon>
        <taxon>Metazoa</taxon>
        <taxon>Ecdysozoa</taxon>
        <taxon>Arthropoda</taxon>
        <taxon>Hexapoda</taxon>
        <taxon>Insecta</taxon>
        <taxon>Pterygota</taxon>
        <taxon>Neoptera</taxon>
        <taxon>Endopterygota</taxon>
        <taxon>Diptera</taxon>
        <taxon>Brachycera</taxon>
        <taxon>Muscomorpha</taxon>
        <taxon>Hippoboscoidea</taxon>
        <taxon>Glossinidae</taxon>
        <taxon>Glossina</taxon>
    </lineage>
</organism>
<dbReference type="AlphaFoldDB" id="A0A1B0BJT9"/>